<reference evidence="1" key="1">
    <citation type="submission" date="2020-11" db="EMBL/GenBank/DDBJ databases">
        <authorList>
            <person name="Tran Van P."/>
        </authorList>
    </citation>
    <scope>NUCLEOTIDE SEQUENCE</scope>
</reference>
<dbReference type="AlphaFoldDB" id="A0A7R9D754"/>
<proteinExistence type="predicted"/>
<name>A0A7R9D754_TIMPO</name>
<gene>
    <name evidence="1" type="ORF">TPSB3V08_LOCUS6051</name>
</gene>
<protein>
    <submittedName>
        <fullName evidence="1">Uncharacterized protein</fullName>
    </submittedName>
</protein>
<organism evidence="1">
    <name type="scientific">Timema poppense</name>
    <name type="common">Walking stick</name>
    <dbReference type="NCBI Taxonomy" id="170557"/>
    <lineage>
        <taxon>Eukaryota</taxon>
        <taxon>Metazoa</taxon>
        <taxon>Ecdysozoa</taxon>
        <taxon>Arthropoda</taxon>
        <taxon>Hexapoda</taxon>
        <taxon>Insecta</taxon>
        <taxon>Pterygota</taxon>
        <taxon>Neoptera</taxon>
        <taxon>Polyneoptera</taxon>
        <taxon>Phasmatodea</taxon>
        <taxon>Timematodea</taxon>
        <taxon>Timematoidea</taxon>
        <taxon>Timematidae</taxon>
        <taxon>Timema</taxon>
    </lineage>
</organism>
<sequence>MMSLELEQIEAERQMLWEDIHLIDNLLGIKSEGITKRGEFITNLLIKAQPRTIVQLISKEDMIEDIVKIVNGALHSFLEAYPENPNFETDEAAFIVNLITLLEMASENMEIANFTGITKYYLALMMEYAKLIPTIPLQGLNMRQQMMKTISHMVHASERLPNRFKTRHELYDCLEHVLTKDKDEVMMKEALSVLIRVVPQVPNVRLLEQLKDWTNQETLRHQLSHKNQEVKSLAEKAVQVIPHTINRLAEAGIV</sequence>
<accession>A0A7R9D754</accession>
<dbReference type="EMBL" id="OD003410">
    <property type="protein sequence ID" value="CAD7407768.1"/>
    <property type="molecule type" value="Genomic_DNA"/>
</dbReference>
<evidence type="ECO:0000313" key="1">
    <source>
        <dbReference type="EMBL" id="CAD7407768.1"/>
    </source>
</evidence>